<dbReference type="RefSeq" id="WP_033432663.1">
    <property type="nucleotide sequence ID" value="NZ_CP034550.1"/>
</dbReference>
<proteinExistence type="predicted"/>
<feature type="signal peptide" evidence="1">
    <location>
        <begin position="1"/>
        <end position="29"/>
    </location>
</feature>
<reference evidence="4" key="1">
    <citation type="journal article" date="2021" name="Curr. Microbiol.">
        <title>Complete genome of nocamycin-producing strain Saccharothrix syringae NRRL B-16468 reveals the biosynthetic potential for secondary metabolites.</title>
        <authorList>
            <person name="Mo X."/>
            <person name="Yang S."/>
        </authorList>
    </citation>
    <scope>NUCLEOTIDE SEQUENCE [LARGE SCALE GENOMIC DNA]</scope>
    <source>
        <strain evidence="4">ATCC 51364 / DSM 43886 / JCM 6844 / KCTC 9398 / NBRC 14523 / NRRL B-16468 / INA 2240</strain>
    </source>
</reference>
<dbReference type="SUPFAM" id="SSF50370">
    <property type="entry name" value="Ricin B-like lectins"/>
    <property type="match status" value="1"/>
</dbReference>
<dbReference type="Gene3D" id="2.80.10.50">
    <property type="match status" value="1"/>
</dbReference>
<dbReference type="InterPro" id="IPR000772">
    <property type="entry name" value="Ricin_B_lectin"/>
</dbReference>
<gene>
    <name evidence="3" type="ORF">EKG83_38985</name>
</gene>
<dbReference type="SMART" id="SM00458">
    <property type="entry name" value="RICIN"/>
    <property type="match status" value="1"/>
</dbReference>
<evidence type="ECO:0000313" key="3">
    <source>
        <dbReference type="EMBL" id="QFZ22620.1"/>
    </source>
</evidence>
<accession>A0A5Q0H9Z0</accession>
<dbReference type="PROSITE" id="PS50231">
    <property type="entry name" value="RICIN_B_LECTIN"/>
    <property type="match status" value="1"/>
</dbReference>
<dbReference type="KEGG" id="ssyi:EKG83_38985"/>
<dbReference type="AlphaFoldDB" id="A0A5Q0H9Z0"/>
<keyword evidence="4" id="KW-1185">Reference proteome</keyword>
<feature type="chain" id="PRO_5024947967" description="Ricin B lectin domain-containing protein" evidence="1">
    <location>
        <begin position="30"/>
        <end position="161"/>
    </location>
</feature>
<dbReference type="Proteomes" id="UP000325787">
    <property type="component" value="Chromosome"/>
</dbReference>
<feature type="domain" description="Ricin B lectin" evidence="2">
    <location>
        <begin position="30"/>
        <end position="158"/>
    </location>
</feature>
<keyword evidence="1" id="KW-0732">Signal</keyword>
<sequence length="161" mass="17885">MNLVRSMSIAVASVALVASAVLTAGTASADYVYYEFKTDSGLCMDTGDHDVPPVGTILRGYECNRSNAQKFRTGYINDDYFRIIHKTTGLCVTANKDKVSLEKCSLKTDAKEQWDHQKDKTLKNGDLARLLKENGYNKPLTAEKKPSGITNDYRWNLNPIA</sequence>
<evidence type="ECO:0000256" key="1">
    <source>
        <dbReference type="SAM" id="SignalP"/>
    </source>
</evidence>
<dbReference type="InterPro" id="IPR035992">
    <property type="entry name" value="Ricin_B-like_lectins"/>
</dbReference>
<organism evidence="3 4">
    <name type="scientific">Saccharothrix syringae</name>
    <name type="common">Nocardiopsis syringae</name>
    <dbReference type="NCBI Taxonomy" id="103733"/>
    <lineage>
        <taxon>Bacteria</taxon>
        <taxon>Bacillati</taxon>
        <taxon>Actinomycetota</taxon>
        <taxon>Actinomycetes</taxon>
        <taxon>Pseudonocardiales</taxon>
        <taxon>Pseudonocardiaceae</taxon>
        <taxon>Saccharothrix</taxon>
    </lineage>
</organism>
<dbReference type="EMBL" id="CP034550">
    <property type="protein sequence ID" value="QFZ22620.1"/>
    <property type="molecule type" value="Genomic_DNA"/>
</dbReference>
<name>A0A5Q0H9Z0_SACSY</name>
<evidence type="ECO:0000259" key="2">
    <source>
        <dbReference type="SMART" id="SM00458"/>
    </source>
</evidence>
<evidence type="ECO:0000313" key="4">
    <source>
        <dbReference type="Proteomes" id="UP000325787"/>
    </source>
</evidence>
<dbReference type="Pfam" id="PF00652">
    <property type="entry name" value="Ricin_B_lectin"/>
    <property type="match status" value="1"/>
</dbReference>
<protein>
    <recommendedName>
        <fullName evidence="2">Ricin B lectin domain-containing protein</fullName>
    </recommendedName>
</protein>
<dbReference type="CDD" id="cd00161">
    <property type="entry name" value="beta-trefoil_Ricin-like"/>
    <property type="match status" value="1"/>
</dbReference>